<feature type="domain" description="AB hydrolase-1" evidence="2">
    <location>
        <begin position="14"/>
        <end position="240"/>
    </location>
</feature>
<dbReference type="Pfam" id="PF12697">
    <property type="entry name" value="Abhydrolase_6"/>
    <property type="match status" value="1"/>
</dbReference>
<proteinExistence type="predicted"/>
<gene>
    <name evidence="3" type="ORF">Pa4123_21820</name>
</gene>
<comment type="caution">
    <text evidence="3">The sequence shown here is derived from an EMBL/GenBank/DDBJ whole genome shotgun (WGS) entry which is preliminary data.</text>
</comment>
<dbReference type="PANTHER" id="PTHR43798:SF31">
    <property type="entry name" value="AB HYDROLASE SUPERFAMILY PROTEIN YCLE"/>
    <property type="match status" value="1"/>
</dbReference>
<reference evidence="3" key="1">
    <citation type="submission" date="2022-12" db="EMBL/GenBank/DDBJ databases">
        <title>New Phytohabitans aurantiacus sp. RD004123 nov., an actinomycete isolated from soil.</title>
        <authorList>
            <person name="Triningsih D.W."/>
            <person name="Harunari E."/>
            <person name="Igarashi Y."/>
        </authorList>
    </citation>
    <scope>NUCLEOTIDE SEQUENCE</scope>
    <source>
        <strain evidence="3">RD004123</strain>
    </source>
</reference>
<dbReference type="GO" id="GO:0016787">
    <property type="term" value="F:hydrolase activity"/>
    <property type="evidence" value="ECO:0007669"/>
    <property type="project" value="UniProtKB-KW"/>
</dbReference>
<protein>
    <submittedName>
        <fullName evidence="3">Alpha/beta hydrolase</fullName>
    </submittedName>
</protein>
<evidence type="ECO:0000313" key="3">
    <source>
        <dbReference type="EMBL" id="GLH96908.1"/>
    </source>
</evidence>
<keyword evidence="4" id="KW-1185">Reference proteome</keyword>
<sequence>MTLAHDVAGDGSALLLLHSTVCDRRMWDPQLPALAGAGFRAVRCDLRGYGDSPVPAEPYSDAEDVAELLDTLGADRVALVAASGGGRVALEVAARWPSRVSALALLCTAMAGHEPSAELRAFGEREDALLEAGDADAATELNVRTWLTPDATEQTREAVRAMQRHAFMVQLAAPDVAPIRAEYDLGAITAPTLLVSGARDLVDFGQIATRLAAELPDARHIELPWAGHLPSIERPDEVNEILLDFLRVDS</sequence>
<dbReference type="InterPro" id="IPR029058">
    <property type="entry name" value="AB_hydrolase_fold"/>
</dbReference>
<dbReference type="PANTHER" id="PTHR43798">
    <property type="entry name" value="MONOACYLGLYCEROL LIPASE"/>
    <property type="match status" value="1"/>
</dbReference>
<dbReference type="RefSeq" id="WP_281894253.1">
    <property type="nucleotide sequence ID" value="NZ_BSDI01000007.1"/>
</dbReference>
<evidence type="ECO:0000259" key="2">
    <source>
        <dbReference type="Pfam" id="PF12697"/>
    </source>
</evidence>
<dbReference type="EMBL" id="BSDI01000007">
    <property type="protein sequence ID" value="GLH96908.1"/>
    <property type="molecule type" value="Genomic_DNA"/>
</dbReference>
<dbReference type="PRINTS" id="PR00111">
    <property type="entry name" value="ABHYDROLASE"/>
</dbReference>
<dbReference type="Gene3D" id="3.40.50.1820">
    <property type="entry name" value="alpha/beta hydrolase"/>
    <property type="match status" value="1"/>
</dbReference>
<dbReference type="InterPro" id="IPR000073">
    <property type="entry name" value="AB_hydrolase_1"/>
</dbReference>
<organism evidence="3 4">
    <name type="scientific">Phytohabitans aurantiacus</name>
    <dbReference type="NCBI Taxonomy" id="3016789"/>
    <lineage>
        <taxon>Bacteria</taxon>
        <taxon>Bacillati</taxon>
        <taxon>Actinomycetota</taxon>
        <taxon>Actinomycetes</taxon>
        <taxon>Micromonosporales</taxon>
        <taxon>Micromonosporaceae</taxon>
    </lineage>
</organism>
<accession>A0ABQ5QQJ5</accession>
<dbReference type="InterPro" id="IPR050266">
    <property type="entry name" value="AB_hydrolase_sf"/>
</dbReference>
<evidence type="ECO:0000313" key="4">
    <source>
        <dbReference type="Proteomes" id="UP001144280"/>
    </source>
</evidence>
<dbReference type="SUPFAM" id="SSF53474">
    <property type="entry name" value="alpha/beta-Hydrolases"/>
    <property type="match status" value="1"/>
</dbReference>
<dbReference type="Proteomes" id="UP001144280">
    <property type="component" value="Unassembled WGS sequence"/>
</dbReference>
<keyword evidence="1 3" id="KW-0378">Hydrolase</keyword>
<name>A0ABQ5QQJ5_9ACTN</name>
<evidence type="ECO:0000256" key="1">
    <source>
        <dbReference type="ARBA" id="ARBA00022801"/>
    </source>
</evidence>